<comment type="function">
    <text evidence="1">Involved in cell death (apoptosis).</text>
</comment>
<dbReference type="GO" id="GO:0004197">
    <property type="term" value="F:cysteine-type endopeptidase activity"/>
    <property type="evidence" value="ECO:0007669"/>
    <property type="project" value="InterPro"/>
</dbReference>
<evidence type="ECO:0000256" key="1">
    <source>
        <dbReference type="ARBA" id="ARBA00003621"/>
    </source>
</evidence>
<dbReference type="GO" id="GO:0006915">
    <property type="term" value="P:apoptotic process"/>
    <property type="evidence" value="ECO:0007669"/>
    <property type="project" value="UniProtKB-KW"/>
</dbReference>
<accession>A0A448YS04</accession>
<gene>
    <name evidence="9" type="ORF">BRENAR_LOCUS4423</name>
</gene>
<keyword evidence="5" id="KW-0788">Thiol protease</keyword>
<evidence type="ECO:0000256" key="3">
    <source>
        <dbReference type="ARBA" id="ARBA00016994"/>
    </source>
</evidence>
<evidence type="ECO:0000256" key="7">
    <source>
        <dbReference type="SAM" id="MobiDB-lite"/>
    </source>
</evidence>
<dbReference type="OrthoDB" id="3223806at2759"/>
<comment type="similarity">
    <text evidence="2">Belongs to the peptidase C14B family.</text>
</comment>
<evidence type="ECO:0000313" key="10">
    <source>
        <dbReference type="Proteomes" id="UP000290900"/>
    </source>
</evidence>
<sequence length="417" mass="45552">MFPGSSGANYSRQSSQGQYAPPNGAPPSYGQQYQRPPSAPPSGQPYQRPSNAPPGYQRPSLPEPDYSQGGKLYENPATRATNTVNGITYENPDNSPPLPSQSTQSFQVNGQVQNFAYSQCNGVKKALLIGINYIGTSNALRGCINDANNMYRFLTANGYPPENIVMLTDDQQDMVRQPTRANMIRAMQWLAHSQPGDSLVLAYSGHGGTETDRDGDEADGLDDCIYPVDFQQSGSLIDDVIHDILVRPLPAGCRLTAIFDSCHSGTALDLPFVYRAQDGGLKEYNVWKESGGDAMSIVMGYATRNPMEMFNGAKSIYRRFAASNSANSEAVKQQKMSPADVIMFSGCKDSQTSADAQEQGQFTGALSWAFISVMQQNPVQSYLTLLQNIRAVLATKYTQKPQMSSSHPIDPNLRFIM</sequence>
<dbReference type="EMBL" id="CAACVR010000056">
    <property type="protein sequence ID" value="VEU23694.1"/>
    <property type="molecule type" value="Genomic_DNA"/>
</dbReference>
<evidence type="ECO:0000313" key="9">
    <source>
        <dbReference type="EMBL" id="VEU23694.1"/>
    </source>
</evidence>
<dbReference type="InterPro" id="IPR029030">
    <property type="entry name" value="Caspase-like_dom_sf"/>
</dbReference>
<keyword evidence="4" id="KW-0053">Apoptosis</keyword>
<dbReference type="SUPFAM" id="SSF52129">
    <property type="entry name" value="Caspase-like"/>
    <property type="match status" value="1"/>
</dbReference>
<proteinExistence type="inferred from homology"/>
<reference evidence="9 10" key="1">
    <citation type="submission" date="2018-12" db="EMBL/GenBank/DDBJ databases">
        <authorList>
            <person name="Tiukova I."/>
            <person name="Dainat J."/>
        </authorList>
    </citation>
    <scope>NUCLEOTIDE SEQUENCE [LARGE SCALE GENOMIC DNA]</scope>
</reference>
<feature type="region of interest" description="Disordered" evidence="7">
    <location>
        <begin position="1"/>
        <end position="104"/>
    </location>
</feature>
<dbReference type="GO" id="GO:0005737">
    <property type="term" value="C:cytoplasm"/>
    <property type="evidence" value="ECO:0007669"/>
    <property type="project" value="TreeGrafter"/>
</dbReference>
<evidence type="ECO:0000256" key="2">
    <source>
        <dbReference type="ARBA" id="ARBA00009005"/>
    </source>
</evidence>
<protein>
    <recommendedName>
        <fullName evidence="3">Metacaspase-1</fullName>
    </recommendedName>
</protein>
<dbReference type="PANTHER" id="PTHR48104:SF30">
    <property type="entry name" value="METACASPASE-1"/>
    <property type="match status" value="1"/>
</dbReference>
<organism evidence="9 10">
    <name type="scientific">Brettanomyces naardenensis</name>
    <name type="common">Yeast</name>
    <dbReference type="NCBI Taxonomy" id="13370"/>
    <lineage>
        <taxon>Eukaryota</taxon>
        <taxon>Fungi</taxon>
        <taxon>Dikarya</taxon>
        <taxon>Ascomycota</taxon>
        <taxon>Saccharomycotina</taxon>
        <taxon>Pichiomycetes</taxon>
        <taxon>Pichiales</taxon>
        <taxon>Pichiaceae</taxon>
        <taxon>Brettanomyces</taxon>
    </lineage>
</organism>
<evidence type="ECO:0000256" key="6">
    <source>
        <dbReference type="ARBA" id="ARBA00023145"/>
    </source>
</evidence>
<dbReference type="STRING" id="13370.A0A448YS04"/>
<keyword evidence="6" id="KW-0865">Zymogen</keyword>
<evidence type="ECO:0000259" key="8">
    <source>
        <dbReference type="Pfam" id="PF00656"/>
    </source>
</evidence>
<keyword evidence="5" id="KW-0645">Protease</keyword>
<feature type="compositionally biased region" description="Polar residues" evidence="7">
    <location>
        <begin position="1"/>
        <end position="18"/>
    </location>
</feature>
<dbReference type="Proteomes" id="UP000290900">
    <property type="component" value="Unassembled WGS sequence"/>
</dbReference>
<evidence type="ECO:0000256" key="5">
    <source>
        <dbReference type="ARBA" id="ARBA00022807"/>
    </source>
</evidence>
<dbReference type="AlphaFoldDB" id="A0A448YS04"/>
<dbReference type="InParanoid" id="A0A448YS04"/>
<keyword evidence="5" id="KW-0378">Hydrolase</keyword>
<dbReference type="PANTHER" id="PTHR48104">
    <property type="entry name" value="METACASPASE-4"/>
    <property type="match status" value="1"/>
</dbReference>
<feature type="compositionally biased region" description="Polar residues" evidence="7">
    <location>
        <begin position="78"/>
        <end position="93"/>
    </location>
</feature>
<feature type="domain" description="Peptidase C14 caspase" evidence="8">
    <location>
        <begin position="124"/>
        <end position="409"/>
    </location>
</feature>
<dbReference type="GO" id="GO:0006508">
    <property type="term" value="P:proteolysis"/>
    <property type="evidence" value="ECO:0007669"/>
    <property type="project" value="InterPro"/>
</dbReference>
<dbReference type="InterPro" id="IPR050452">
    <property type="entry name" value="Metacaspase"/>
</dbReference>
<keyword evidence="10" id="KW-1185">Reference proteome</keyword>
<dbReference type="FunCoup" id="A0A448YS04">
    <property type="interactions" value="363"/>
</dbReference>
<name>A0A448YS04_BRENA</name>
<dbReference type="Gene3D" id="3.40.50.12660">
    <property type="match status" value="2"/>
</dbReference>
<dbReference type="Pfam" id="PF00656">
    <property type="entry name" value="Peptidase_C14"/>
    <property type="match status" value="1"/>
</dbReference>
<dbReference type="InterPro" id="IPR011600">
    <property type="entry name" value="Pept_C14_caspase"/>
</dbReference>
<evidence type="ECO:0000256" key="4">
    <source>
        <dbReference type="ARBA" id="ARBA00022703"/>
    </source>
</evidence>